<evidence type="ECO:0000313" key="10">
    <source>
        <dbReference type="EMBL" id="TFL03746.1"/>
    </source>
</evidence>
<evidence type="ECO:0000256" key="9">
    <source>
        <dbReference type="SAM" id="MobiDB-lite"/>
    </source>
</evidence>
<evidence type="ECO:0000256" key="1">
    <source>
        <dbReference type="ARBA" id="ARBA00004123"/>
    </source>
</evidence>
<sequence length="641" mass="69507">MNGVFKQPSAIPQDLLLIQDLVETLPPPSPRTTKTSELLDEDINSSGASDSEEEVLADLLVEADRPVDAVKPMVPVPDSDTDTDTDTDSSDDNETPGTRGKPPADADDDDDEDDDGPKRTVNYVATKNETEPAAVVPEIQSVGADEVLEHIGEIVNTMEQAVVVRGIPSEIAGRGSDKALDAGTLLVFEDRTVLGFIYDIFGPTSQPLYQIKFSTESPLQLERMHVARKVYHVPARSTYVFLNRIKHLKGSDASNVHDEEPDDDELEFSDDEAEAAHKSALKQKRRGTSARPPSSRGTPAPRSLDPYDEDYDAGPSRPAPMPYDDPYAEEYTPATQLRYDTPPPEGEPGPASFSGQEHMRGGSPGRQGQGRGPHSPRGRRGGPRDRGGGRGRERERGGRGRGRGDRGRGGRGRHDDHHQPSRSMDTGWNMSNFNSNADPESGNARGLSPTTMAIERATGQYGLGGGDGGAGGYYDDAGSYQQQQQGVGLGGGFGYPQQQGQFDFSYPMQYGQNHGAMQGQGQGYNQGPQDFNQGPGHVQPHINPRFASALGFNFGGQNGMQGQSQQNMQMFGAPYGMQMQNEFQQQQSGFQQQQQGGFQHGYGREYTPQYNPQAGGGWTDEWTVPTNGQPPQPPQDQNQGS</sequence>
<keyword evidence="8" id="KW-0539">Nucleus</keyword>
<dbReference type="Gene3D" id="2.40.10.230">
    <property type="entry name" value="Probable tRNA pseudouridine synthase domain"/>
    <property type="match status" value="1"/>
</dbReference>
<dbReference type="GO" id="GO:0005732">
    <property type="term" value="C:sno(s)RNA-containing ribonucleoprotein complex"/>
    <property type="evidence" value="ECO:0007669"/>
    <property type="project" value="InterPro"/>
</dbReference>
<evidence type="ECO:0000256" key="5">
    <source>
        <dbReference type="ARBA" id="ARBA00022552"/>
    </source>
</evidence>
<keyword evidence="11" id="KW-1185">Reference proteome</keyword>
<dbReference type="InterPro" id="IPR040309">
    <property type="entry name" value="Naf1"/>
</dbReference>
<dbReference type="AlphaFoldDB" id="A0A5C3QP70"/>
<proteinExistence type="inferred from homology"/>
<comment type="similarity">
    <text evidence="2">Belongs to the NAF1 family.</text>
</comment>
<dbReference type="GO" id="GO:0006364">
    <property type="term" value="P:rRNA processing"/>
    <property type="evidence" value="ECO:0007669"/>
    <property type="project" value="UniProtKB-KW"/>
</dbReference>
<evidence type="ECO:0000256" key="8">
    <source>
        <dbReference type="ARBA" id="ARBA00023242"/>
    </source>
</evidence>
<evidence type="ECO:0000256" key="6">
    <source>
        <dbReference type="ARBA" id="ARBA00022553"/>
    </source>
</evidence>
<dbReference type="Pfam" id="PF04410">
    <property type="entry name" value="Gar1"/>
    <property type="match status" value="1"/>
</dbReference>
<dbReference type="GO" id="GO:0001522">
    <property type="term" value="P:pseudouridine synthesis"/>
    <property type="evidence" value="ECO:0007669"/>
    <property type="project" value="InterPro"/>
</dbReference>
<keyword evidence="7" id="KW-0694">RNA-binding</keyword>
<gene>
    <name evidence="10" type="ORF">BDV98DRAFT_655015</name>
</gene>
<name>A0A5C3QP70_9AGAR</name>
<feature type="compositionally biased region" description="Gly residues" evidence="9">
    <location>
        <begin position="362"/>
        <end position="371"/>
    </location>
</feature>
<feature type="compositionally biased region" description="Acidic residues" evidence="9">
    <location>
        <begin position="259"/>
        <end position="273"/>
    </location>
</feature>
<comment type="subcellular location">
    <subcellularLocation>
        <location evidence="1">Nucleus</location>
    </subcellularLocation>
</comment>
<dbReference type="GO" id="GO:0000493">
    <property type="term" value="P:box H/ACA snoRNP assembly"/>
    <property type="evidence" value="ECO:0007669"/>
    <property type="project" value="InterPro"/>
</dbReference>
<feature type="compositionally biased region" description="Low complexity" evidence="9">
    <location>
        <begin position="583"/>
        <end position="597"/>
    </location>
</feature>
<evidence type="ECO:0000256" key="7">
    <source>
        <dbReference type="ARBA" id="ARBA00022884"/>
    </source>
</evidence>
<feature type="region of interest" description="Disordered" evidence="9">
    <location>
        <begin position="252"/>
        <end position="446"/>
    </location>
</feature>
<dbReference type="InterPro" id="IPR009000">
    <property type="entry name" value="Transl_B-barrel_sf"/>
</dbReference>
<feature type="compositionally biased region" description="Acidic residues" evidence="9">
    <location>
        <begin position="79"/>
        <end position="94"/>
    </location>
</feature>
<evidence type="ECO:0000256" key="3">
    <source>
        <dbReference type="ARBA" id="ARBA00021438"/>
    </source>
</evidence>
<feature type="compositionally biased region" description="Acidic residues" evidence="9">
    <location>
        <begin position="105"/>
        <end position="115"/>
    </location>
</feature>
<feature type="region of interest" description="Disordered" evidence="9">
    <location>
        <begin position="583"/>
        <end position="641"/>
    </location>
</feature>
<dbReference type="GO" id="GO:0005634">
    <property type="term" value="C:nucleus"/>
    <property type="evidence" value="ECO:0007669"/>
    <property type="project" value="UniProtKB-SubCell"/>
</dbReference>
<reference evidence="10 11" key="1">
    <citation type="journal article" date="2019" name="Nat. Ecol. Evol.">
        <title>Megaphylogeny resolves global patterns of mushroom evolution.</title>
        <authorList>
            <person name="Varga T."/>
            <person name="Krizsan K."/>
            <person name="Foldi C."/>
            <person name="Dima B."/>
            <person name="Sanchez-Garcia M."/>
            <person name="Sanchez-Ramirez S."/>
            <person name="Szollosi G.J."/>
            <person name="Szarkandi J.G."/>
            <person name="Papp V."/>
            <person name="Albert L."/>
            <person name="Andreopoulos W."/>
            <person name="Angelini C."/>
            <person name="Antonin V."/>
            <person name="Barry K.W."/>
            <person name="Bougher N.L."/>
            <person name="Buchanan P."/>
            <person name="Buyck B."/>
            <person name="Bense V."/>
            <person name="Catcheside P."/>
            <person name="Chovatia M."/>
            <person name="Cooper J."/>
            <person name="Damon W."/>
            <person name="Desjardin D."/>
            <person name="Finy P."/>
            <person name="Geml J."/>
            <person name="Haridas S."/>
            <person name="Hughes K."/>
            <person name="Justo A."/>
            <person name="Karasinski D."/>
            <person name="Kautmanova I."/>
            <person name="Kiss B."/>
            <person name="Kocsube S."/>
            <person name="Kotiranta H."/>
            <person name="LaButti K.M."/>
            <person name="Lechner B.E."/>
            <person name="Liimatainen K."/>
            <person name="Lipzen A."/>
            <person name="Lukacs Z."/>
            <person name="Mihaltcheva S."/>
            <person name="Morgado L.N."/>
            <person name="Niskanen T."/>
            <person name="Noordeloos M.E."/>
            <person name="Ohm R.A."/>
            <person name="Ortiz-Santana B."/>
            <person name="Ovrebo C."/>
            <person name="Racz N."/>
            <person name="Riley R."/>
            <person name="Savchenko A."/>
            <person name="Shiryaev A."/>
            <person name="Soop K."/>
            <person name="Spirin V."/>
            <person name="Szebenyi C."/>
            <person name="Tomsovsky M."/>
            <person name="Tulloss R.E."/>
            <person name="Uehling J."/>
            <person name="Grigoriev I.V."/>
            <person name="Vagvolgyi C."/>
            <person name="Papp T."/>
            <person name="Martin F.M."/>
            <person name="Miettinen O."/>
            <person name="Hibbett D.S."/>
            <person name="Nagy L.G."/>
        </authorList>
    </citation>
    <scope>NUCLEOTIDE SEQUENCE [LARGE SCALE GENOMIC DNA]</scope>
    <source>
        <strain evidence="10 11">CBS 309.79</strain>
    </source>
</reference>
<accession>A0A5C3QP70</accession>
<dbReference type="OrthoDB" id="21550at2759"/>
<dbReference type="GO" id="GO:0003723">
    <property type="term" value="F:RNA binding"/>
    <property type="evidence" value="ECO:0007669"/>
    <property type="project" value="UniProtKB-KW"/>
</dbReference>
<feature type="region of interest" description="Disordered" evidence="9">
    <location>
        <begin position="22"/>
        <end position="120"/>
    </location>
</feature>
<protein>
    <recommendedName>
        <fullName evidence="3">H/ACA ribonucleoprotein complex non-core subunit NAF1</fullName>
    </recommendedName>
</protein>
<dbReference type="InterPro" id="IPR007504">
    <property type="entry name" value="H/ACA_rnp_Gar1/Naf1"/>
</dbReference>
<dbReference type="SUPFAM" id="SSF50447">
    <property type="entry name" value="Translation proteins"/>
    <property type="match status" value="1"/>
</dbReference>
<feature type="compositionally biased region" description="Polar residues" evidence="9">
    <location>
        <begin position="421"/>
        <end position="438"/>
    </location>
</feature>
<evidence type="ECO:0000256" key="4">
    <source>
        <dbReference type="ARBA" id="ARBA00022517"/>
    </source>
</evidence>
<dbReference type="Proteomes" id="UP000305067">
    <property type="component" value="Unassembled WGS sequence"/>
</dbReference>
<dbReference type="PANTHER" id="PTHR31633:SF1">
    <property type="entry name" value="H_ACA RIBONUCLEOPROTEIN COMPLEX NON-CORE SUBUNIT NAF1"/>
    <property type="match status" value="1"/>
</dbReference>
<organism evidence="10 11">
    <name type="scientific">Pterulicium gracile</name>
    <dbReference type="NCBI Taxonomy" id="1884261"/>
    <lineage>
        <taxon>Eukaryota</taxon>
        <taxon>Fungi</taxon>
        <taxon>Dikarya</taxon>
        <taxon>Basidiomycota</taxon>
        <taxon>Agaricomycotina</taxon>
        <taxon>Agaricomycetes</taxon>
        <taxon>Agaricomycetidae</taxon>
        <taxon>Agaricales</taxon>
        <taxon>Pleurotineae</taxon>
        <taxon>Pterulaceae</taxon>
        <taxon>Pterulicium</taxon>
    </lineage>
</organism>
<feature type="compositionally biased region" description="Basic residues" evidence="9">
    <location>
        <begin position="279"/>
        <end position="288"/>
    </location>
</feature>
<keyword evidence="6" id="KW-0597">Phosphoprotein</keyword>
<evidence type="ECO:0000313" key="11">
    <source>
        <dbReference type="Proteomes" id="UP000305067"/>
    </source>
</evidence>
<keyword evidence="5" id="KW-0698">rRNA processing</keyword>
<dbReference type="PANTHER" id="PTHR31633">
    <property type="entry name" value="H/ACA RIBONUCLEOPROTEIN COMPLEX NON-CORE SUBUNIT NAF1"/>
    <property type="match status" value="1"/>
</dbReference>
<feature type="compositionally biased region" description="Basic and acidic residues" evidence="9">
    <location>
        <begin position="382"/>
        <end position="419"/>
    </location>
</feature>
<dbReference type="EMBL" id="ML178820">
    <property type="protein sequence ID" value="TFL03746.1"/>
    <property type="molecule type" value="Genomic_DNA"/>
</dbReference>
<evidence type="ECO:0000256" key="2">
    <source>
        <dbReference type="ARBA" id="ARBA00009801"/>
    </source>
</evidence>
<keyword evidence="4" id="KW-0690">Ribosome biogenesis</keyword>
<dbReference type="STRING" id="1884261.A0A5C3QP70"/>
<dbReference type="InterPro" id="IPR038664">
    <property type="entry name" value="Gar1/Naf1_Cbf5-bd_sf"/>
</dbReference>